<evidence type="ECO:0000256" key="7">
    <source>
        <dbReference type="ARBA" id="ARBA00022857"/>
    </source>
</evidence>
<keyword evidence="6 11" id="KW-0566">Pantothenate biosynthesis</keyword>
<organism evidence="14 15">
    <name type="scientific">Candidatus Desulfolinea nitratireducens</name>
    <dbReference type="NCBI Taxonomy" id="2841698"/>
    <lineage>
        <taxon>Bacteria</taxon>
        <taxon>Bacillati</taxon>
        <taxon>Chloroflexota</taxon>
        <taxon>Anaerolineae</taxon>
        <taxon>Anaerolineales</taxon>
        <taxon>Anaerolineales incertae sedis</taxon>
        <taxon>Candidatus Desulfolinea</taxon>
    </lineage>
</organism>
<dbReference type="InterPro" id="IPR013328">
    <property type="entry name" value="6PGD_dom2"/>
</dbReference>
<dbReference type="GO" id="GO:0005737">
    <property type="term" value="C:cytoplasm"/>
    <property type="evidence" value="ECO:0007669"/>
    <property type="project" value="TreeGrafter"/>
</dbReference>
<evidence type="ECO:0000313" key="14">
    <source>
        <dbReference type="EMBL" id="MBC8334016.1"/>
    </source>
</evidence>
<dbReference type="Proteomes" id="UP000614469">
    <property type="component" value="Unassembled WGS sequence"/>
</dbReference>
<dbReference type="EC" id="1.1.1.169" evidence="4 11"/>
<name>A0A8J6TDL2_9CHLR</name>
<evidence type="ECO:0000256" key="2">
    <source>
        <dbReference type="ARBA" id="ARBA00004994"/>
    </source>
</evidence>
<evidence type="ECO:0000259" key="13">
    <source>
        <dbReference type="Pfam" id="PF08546"/>
    </source>
</evidence>
<dbReference type="NCBIfam" id="TIGR00745">
    <property type="entry name" value="apbA_panE"/>
    <property type="match status" value="1"/>
</dbReference>
<evidence type="ECO:0000256" key="8">
    <source>
        <dbReference type="ARBA" id="ARBA00023002"/>
    </source>
</evidence>
<dbReference type="GO" id="GO:0050661">
    <property type="term" value="F:NADP binding"/>
    <property type="evidence" value="ECO:0007669"/>
    <property type="project" value="TreeGrafter"/>
</dbReference>
<accession>A0A8J6TDL2</accession>
<dbReference type="AlphaFoldDB" id="A0A8J6TDL2"/>
<dbReference type="SUPFAM" id="SSF48179">
    <property type="entry name" value="6-phosphogluconate dehydrogenase C-terminal domain-like"/>
    <property type="match status" value="1"/>
</dbReference>
<comment type="pathway">
    <text evidence="2 11">Cofactor biosynthesis; (R)-pantothenate biosynthesis; (R)-pantoate from 3-methyl-2-oxobutanoate: step 2/2.</text>
</comment>
<dbReference type="InterPro" id="IPR036291">
    <property type="entry name" value="NAD(P)-bd_dom_sf"/>
</dbReference>
<feature type="domain" description="Ketopantoate reductase C-terminal" evidence="13">
    <location>
        <begin position="179"/>
        <end position="299"/>
    </location>
</feature>
<feature type="domain" description="Ketopantoate reductase N-terminal" evidence="12">
    <location>
        <begin position="6"/>
        <end position="154"/>
    </location>
</feature>
<comment type="similarity">
    <text evidence="3 11">Belongs to the ketopantoate reductase family.</text>
</comment>
<evidence type="ECO:0000259" key="12">
    <source>
        <dbReference type="Pfam" id="PF02558"/>
    </source>
</evidence>
<dbReference type="Pfam" id="PF02558">
    <property type="entry name" value="ApbA"/>
    <property type="match status" value="1"/>
</dbReference>
<dbReference type="FunFam" id="1.10.1040.10:FF:000017">
    <property type="entry name" value="2-dehydropantoate 2-reductase"/>
    <property type="match status" value="1"/>
</dbReference>
<dbReference type="InterPro" id="IPR003710">
    <property type="entry name" value="ApbA"/>
</dbReference>
<dbReference type="GO" id="GO:0008677">
    <property type="term" value="F:2-dehydropantoate 2-reductase activity"/>
    <property type="evidence" value="ECO:0007669"/>
    <property type="project" value="UniProtKB-EC"/>
</dbReference>
<dbReference type="Gene3D" id="3.40.50.720">
    <property type="entry name" value="NAD(P)-binding Rossmann-like Domain"/>
    <property type="match status" value="1"/>
</dbReference>
<comment type="catalytic activity">
    <reaction evidence="10 11">
        <text>(R)-pantoate + NADP(+) = 2-dehydropantoate + NADPH + H(+)</text>
        <dbReference type="Rhea" id="RHEA:16233"/>
        <dbReference type="ChEBI" id="CHEBI:11561"/>
        <dbReference type="ChEBI" id="CHEBI:15378"/>
        <dbReference type="ChEBI" id="CHEBI:15980"/>
        <dbReference type="ChEBI" id="CHEBI:57783"/>
        <dbReference type="ChEBI" id="CHEBI:58349"/>
        <dbReference type="EC" id="1.1.1.169"/>
    </reaction>
</comment>
<dbReference type="InterPro" id="IPR013332">
    <property type="entry name" value="KPR_N"/>
</dbReference>
<dbReference type="UniPathway" id="UPA00028">
    <property type="reaction ID" value="UER00004"/>
</dbReference>
<dbReference type="GO" id="GO:0015940">
    <property type="term" value="P:pantothenate biosynthetic process"/>
    <property type="evidence" value="ECO:0007669"/>
    <property type="project" value="UniProtKB-UniPathway"/>
</dbReference>
<evidence type="ECO:0000256" key="10">
    <source>
        <dbReference type="ARBA" id="ARBA00048793"/>
    </source>
</evidence>
<dbReference type="PANTHER" id="PTHR43765:SF2">
    <property type="entry name" value="2-DEHYDROPANTOATE 2-REDUCTASE"/>
    <property type="match status" value="1"/>
</dbReference>
<dbReference type="InterPro" id="IPR050838">
    <property type="entry name" value="Ketopantoate_reductase"/>
</dbReference>
<gene>
    <name evidence="14" type="ORF">H8E29_02020</name>
</gene>
<evidence type="ECO:0000256" key="4">
    <source>
        <dbReference type="ARBA" id="ARBA00013014"/>
    </source>
</evidence>
<evidence type="ECO:0000256" key="3">
    <source>
        <dbReference type="ARBA" id="ARBA00007870"/>
    </source>
</evidence>
<proteinExistence type="inferred from homology"/>
<evidence type="ECO:0000256" key="11">
    <source>
        <dbReference type="RuleBase" id="RU362068"/>
    </source>
</evidence>
<dbReference type="Gene3D" id="1.10.1040.10">
    <property type="entry name" value="N-(1-d-carboxylethyl)-l-norvaline Dehydrogenase, domain 2"/>
    <property type="match status" value="1"/>
</dbReference>
<reference evidence="14 15" key="1">
    <citation type="submission" date="2020-08" db="EMBL/GenBank/DDBJ databases">
        <title>Bridging the membrane lipid divide: bacteria of the FCB group superphylum have the potential to synthesize archaeal ether lipids.</title>
        <authorList>
            <person name="Villanueva L."/>
            <person name="Von Meijenfeldt F.A.B."/>
            <person name="Westbye A.B."/>
            <person name="Yadav S."/>
            <person name="Hopmans E.C."/>
            <person name="Dutilh B.E."/>
            <person name="Sinninghe Damste J.S."/>
        </authorList>
    </citation>
    <scope>NUCLEOTIDE SEQUENCE [LARGE SCALE GENOMIC DNA]</scope>
    <source>
        <strain evidence="14">NIOZ-UU36</strain>
    </source>
</reference>
<comment type="function">
    <text evidence="1 11">Catalyzes the NADPH-dependent reduction of ketopantoate into pantoic acid.</text>
</comment>
<evidence type="ECO:0000256" key="6">
    <source>
        <dbReference type="ARBA" id="ARBA00022655"/>
    </source>
</evidence>
<dbReference type="Pfam" id="PF08546">
    <property type="entry name" value="ApbA_C"/>
    <property type="match status" value="1"/>
</dbReference>
<sequence>MKNNKILIVGTGALATLFAAKLSPIGVDITMLGSWLEGLSALKEKGATLVGIDGSEKSYPVRVVSDAADCEGADFALVLVKSWQTERTASQLGKCLSPDALAVTLQNGLGNGEILSKTLGRERVAQGVTTTGASLLAPGVARAGGEGKISIETHPRLGPLSAILTEAGFNLAVVPSAESLIWSKLVINAAINPLTALLNIPNGELLLRPTARALMGDLADEAASVAEVQNIPLSFDNPVAAAEDVAERTSSNISSMLQDLRRGAPTEIDAICGAVTRIGKKYSIPTPLNQLFWQLVRARTEGG</sequence>
<evidence type="ECO:0000256" key="9">
    <source>
        <dbReference type="ARBA" id="ARBA00032024"/>
    </source>
</evidence>
<protein>
    <recommendedName>
        <fullName evidence="5 11">2-dehydropantoate 2-reductase</fullName>
        <ecNumber evidence="4 11">1.1.1.169</ecNumber>
    </recommendedName>
    <alternativeName>
        <fullName evidence="9 11">Ketopantoate reductase</fullName>
    </alternativeName>
</protein>
<dbReference type="EMBL" id="JACNJN010000037">
    <property type="protein sequence ID" value="MBC8334016.1"/>
    <property type="molecule type" value="Genomic_DNA"/>
</dbReference>
<dbReference type="InterPro" id="IPR013752">
    <property type="entry name" value="KPA_reductase"/>
</dbReference>
<keyword evidence="7 11" id="KW-0521">NADP</keyword>
<dbReference type="PANTHER" id="PTHR43765">
    <property type="entry name" value="2-DEHYDROPANTOATE 2-REDUCTASE-RELATED"/>
    <property type="match status" value="1"/>
</dbReference>
<comment type="caution">
    <text evidence="14">The sequence shown here is derived from an EMBL/GenBank/DDBJ whole genome shotgun (WGS) entry which is preliminary data.</text>
</comment>
<dbReference type="InterPro" id="IPR008927">
    <property type="entry name" value="6-PGluconate_DH-like_C_sf"/>
</dbReference>
<dbReference type="SUPFAM" id="SSF51735">
    <property type="entry name" value="NAD(P)-binding Rossmann-fold domains"/>
    <property type="match status" value="1"/>
</dbReference>
<keyword evidence="8 11" id="KW-0560">Oxidoreductase</keyword>
<evidence type="ECO:0000256" key="1">
    <source>
        <dbReference type="ARBA" id="ARBA00002919"/>
    </source>
</evidence>
<evidence type="ECO:0000313" key="15">
    <source>
        <dbReference type="Proteomes" id="UP000614469"/>
    </source>
</evidence>
<evidence type="ECO:0000256" key="5">
    <source>
        <dbReference type="ARBA" id="ARBA00019465"/>
    </source>
</evidence>